<dbReference type="EMBL" id="JBJQOH010000001">
    <property type="protein sequence ID" value="KAL3700532.1"/>
    <property type="molecule type" value="Genomic_DNA"/>
</dbReference>
<evidence type="ECO:0000259" key="2">
    <source>
        <dbReference type="Pfam" id="PF21859"/>
    </source>
</evidence>
<evidence type="ECO:0000256" key="1">
    <source>
        <dbReference type="SAM" id="MobiDB-lite"/>
    </source>
</evidence>
<proteinExistence type="predicted"/>
<evidence type="ECO:0000313" key="4">
    <source>
        <dbReference type="Proteomes" id="UP001633002"/>
    </source>
</evidence>
<accession>A0ABD3IA34</accession>
<evidence type="ECO:0000313" key="3">
    <source>
        <dbReference type="EMBL" id="KAL3700532.1"/>
    </source>
</evidence>
<feature type="region of interest" description="Disordered" evidence="1">
    <location>
        <begin position="394"/>
        <end position="453"/>
    </location>
</feature>
<gene>
    <name evidence="3" type="ORF">R1sor_018554</name>
</gene>
<dbReference type="Proteomes" id="UP001633002">
    <property type="component" value="Unassembled WGS sequence"/>
</dbReference>
<organism evidence="3 4">
    <name type="scientific">Riccia sorocarpa</name>
    <dbReference type="NCBI Taxonomy" id="122646"/>
    <lineage>
        <taxon>Eukaryota</taxon>
        <taxon>Viridiplantae</taxon>
        <taxon>Streptophyta</taxon>
        <taxon>Embryophyta</taxon>
        <taxon>Marchantiophyta</taxon>
        <taxon>Marchantiopsida</taxon>
        <taxon>Marchantiidae</taxon>
        <taxon>Marchantiales</taxon>
        <taxon>Ricciaceae</taxon>
        <taxon>Riccia</taxon>
    </lineage>
</organism>
<dbReference type="InterPro" id="IPR054424">
    <property type="entry name" value="Replitron_HUH"/>
</dbReference>
<dbReference type="AlphaFoldDB" id="A0ABD3IA34"/>
<keyword evidence="4" id="KW-1185">Reference proteome</keyword>
<comment type="caution">
    <text evidence="3">The sequence shown here is derived from an EMBL/GenBank/DDBJ whole genome shotgun (WGS) entry which is preliminary data.</text>
</comment>
<feature type="compositionally biased region" description="Basic and acidic residues" evidence="1">
    <location>
        <begin position="396"/>
        <end position="414"/>
    </location>
</feature>
<feature type="compositionally biased region" description="Basic and acidic residues" evidence="1">
    <location>
        <begin position="424"/>
        <end position="442"/>
    </location>
</feature>
<dbReference type="Pfam" id="PF21859">
    <property type="entry name" value="Replitron_HUH"/>
    <property type="match status" value="1"/>
</dbReference>
<sequence length="523" mass="59450">MERATYYLRPPWPEQVSLNQLVCIKSLPIAVQQNGIQSEKGGAGSSAADWGSALHDYYKIADYSIIERLERGLVVACGPFRVVESTENFVILEDQQKNRFSHPKWLERQIKGKPAYRSTAKSLWTDQCACEQSAVEDSLPTGCLCNQKKKLKRTRRGAVKELEISLTVGQTGRDLEDSVFDKLAIFLEKEASMALIALERGDSQLQLHIQAIVAVKTSSLKAFKTDVAAALDWDERWPPCGTICAKSVKNNGLHTFTGLVGYCLKDEHEIHFRVWSKNVTEIQKEQGRKMHIIYGSSVYKNRVEITPSNILGRALQYRKYNARHPLTVSFRGCLRQMMNPGQYLASLRWILSPPMSIPRAETVWKIATNPSMVDVLDIEEVFFDAWQKGRYFNETNPERAREGGKSETSDDEKRAKKRKNQKQQVHESAKSNERHESAKSNEGETSSAFDKADAEKRMKEDLDILLAYTKSVKNRENGEASESRIPVHLATEHCKRTVEQRTPRVQVRSNRLPGPEYISLIDF</sequence>
<feature type="domain" description="Replitron HUH endonuclease" evidence="2">
    <location>
        <begin position="172"/>
        <end position="289"/>
    </location>
</feature>
<protein>
    <recommendedName>
        <fullName evidence="2">Replitron HUH endonuclease domain-containing protein</fullName>
    </recommendedName>
</protein>
<name>A0ABD3IA34_9MARC</name>
<reference evidence="3 4" key="1">
    <citation type="submission" date="2024-09" db="EMBL/GenBank/DDBJ databases">
        <title>Chromosome-scale assembly of Riccia sorocarpa.</title>
        <authorList>
            <person name="Paukszto L."/>
        </authorList>
    </citation>
    <scope>NUCLEOTIDE SEQUENCE [LARGE SCALE GENOMIC DNA]</scope>
    <source>
        <strain evidence="3">LP-2024</strain>
        <tissue evidence="3">Aerial parts of the thallus</tissue>
    </source>
</reference>